<reference evidence="12 13" key="1">
    <citation type="submission" date="2015-06" db="EMBL/GenBank/DDBJ databases">
        <title>Draft genome of the ant-associated black yeast Phialophora attae CBS 131958.</title>
        <authorList>
            <person name="Moreno L.F."/>
            <person name="Stielow B.J."/>
            <person name="de Hoog S."/>
            <person name="Vicente V.A."/>
            <person name="Weiss V.A."/>
            <person name="de Vries M."/>
            <person name="Cruz L.M."/>
            <person name="Souza E.M."/>
        </authorList>
    </citation>
    <scope>NUCLEOTIDE SEQUENCE [LARGE SCALE GENOMIC DNA]</scope>
    <source>
        <strain evidence="12 13">CBS 131958</strain>
    </source>
</reference>
<dbReference type="InterPro" id="IPR024079">
    <property type="entry name" value="MetalloPept_cat_dom_sf"/>
</dbReference>
<evidence type="ECO:0000256" key="6">
    <source>
        <dbReference type="ARBA" id="ARBA00022833"/>
    </source>
</evidence>
<dbReference type="Gene3D" id="3.40.390.10">
    <property type="entry name" value="Collagenase (Catalytic Domain)"/>
    <property type="match status" value="1"/>
</dbReference>
<comment type="caution">
    <text evidence="12">The sequence shown here is derived from an EMBL/GenBank/DDBJ whole genome shotgun (WGS) entry which is preliminary data.</text>
</comment>
<dbReference type="InterPro" id="IPR008754">
    <property type="entry name" value="Peptidase_M43"/>
</dbReference>
<name>A0A0N0NKB6_9EURO</name>
<comment type="similarity">
    <text evidence="1">Belongs to the peptidase M43B family.</text>
</comment>
<protein>
    <submittedName>
        <fullName evidence="12">Extracellular metalloprotease</fullName>
    </submittedName>
</protein>
<dbReference type="Proteomes" id="UP000038010">
    <property type="component" value="Unassembled WGS sequence"/>
</dbReference>
<dbReference type="STRING" id="1664694.A0A0N0NKB6"/>
<dbReference type="OrthoDB" id="536211at2759"/>
<dbReference type="PANTHER" id="PTHR47466:SF1">
    <property type="entry name" value="METALLOPROTEASE MEP1 (AFU_ORTHOLOGUE AFUA_1G07730)-RELATED"/>
    <property type="match status" value="1"/>
</dbReference>
<dbReference type="CDD" id="cd04275">
    <property type="entry name" value="ZnMc_pappalysin_like"/>
    <property type="match status" value="1"/>
</dbReference>
<dbReference type="AlphaFoldDB" id="A0A0N0NKB6"/>
<feature type="chain" id="PRO_5005856906" evidence="10">
    <location>
        <begin position="18"/>
        <end position="354"/>
    </location>
</feature>
<feature type="signal peptide" evidence="10">
    <location>
        <begin position="1"/>
        <end position="17"/>
    </location>
</feature>
<gene>
    <name evidence="12" type="ORF">AB675_3145</name>
</gene>
<evidence type="ECO:0000256" key="5">
    <source>
        <dbReference type="ARBA" id="ARBA00022801"/>
    </source>
</evidence>
<sequence length="354" mass="38783">MLVILLPLLALLEVALAASRFPYYQLIPRPKSGQRAQQRVCGTAHPDENLSKALRTLNTVEPDENNELWSPETFYRQILSQPLDKRAGALITVPLYMHVVSDAVNANPGARMYVSDTQLTAQYNYIQDAFANISVSFDLQPTTRTINDRWATGRDEYQMKQALRQGPYSALNVYIQSNFTVYDDNGIAVPQQVLGVCTLPLGNITTTSTPDEYTYDGCQVLSGTLPGGASAPYNLGGTAAHEIGHWFGLLHTFEDNSCAANSWGDYVADTPQQKNATSGCPPRNNQPDSCDTGVPAGWNGSPGQGPNPYNQQGYSGVDNTRNFMDYSTDVCYELFTAGQGARVINGYGLWRKGK</sequence>
<dbReference type="PANTHER" id="PTHR47466">
    <property type="match status" value="1"/>
</dbReference>
<evidence type="ECO:0000313" key="13">
    <source>
        <dbReference type="Proteomes" id="UP000038010"/>
    </source>
</evidence>
<dbReference type="VEuPathDB" id="FungiDB:AB675_3145"/>
<keyword evidence="6" id="KW-0862">Zinc</keyword>
<accession>A0A0N0NKB6</accession>
<dbReference type="GO" id="GO:0008237">
    <property type="term" value="F:metallopeptidase activity"/>
    <property type="evidence" value="ECO:0007669"/>
    <property type="project" value="UniProtKB-KW"/>
</dbReference>
<feature type="region of interest" description="Disordered" evidence="9">
    <location>
        <begin position="272"/>
        <end position="314"/>
    </location>
</feature>
<evidence type="ECO:0000256" key="10">
    <source>
        <dbReference type="SAM" id="SignalP"/>
    </source>
</evidence>
<organism evidence="12 13">
    <name type="scientific">Cyphellophora attinorum</name>
    <dbReference type="NCBI Taxonomy" id="1664694"/>
    <lineage>
        <taxon>Eukaryota</taxon>
        <taxon>Fungi</taxon>
        <taxon>Dikarya</taxon>
        <taxon>Ascomycota</taxon>
        <taxon>Pezizomycotina</taxon>
        <taxon>Eurotiomycetes</taxon>
        <taxon>Chaetothyriomycetidae</taxon>
        <taxon>Chaetothyriales</taxon>
        <taxon>Cyphellophoraceae</taxon>
        <taxon>Cyphellophora</taxon>
    </lineage>
</organism>
<dbReference type="EMBL" id="LFJN01000021">
    <property type="protein sequence ID" value="KPI37848.1"/>
    <property type="molecule type" value="Genomic_DNA"/>
</dbReference>
<evidence type="ECO:0000259" key="11">
    <source>
        <dbReference type="Pfam" id="PF05572"/>
    </source>
</evidence>
<feature type="compositionally biased region" description="Polar residues" evidence="9">
    <location>
        <begin position="272"/>
        <end position="289"/>
    </location>
</feature>
<evidence type="ECO:0000256" key="9">
    <source>
        <dbReference type="SAM" id="MobiDB-lite"/>
    </source>
</evidence>
<keyword evidence="7 12" id="KW-0482">Metalloprotease</keyword>
<keyword evidence="5" id="KW-0378">Hydrolase</keyword>
<keyword evidence="13" id="KW-1185">Reference proteome</keyword>
<evidence type="ECO:0000256" key="3">
    <source>
        <dbReference type="ARBA" id="ARBA00022723"/>
    </source>
</evidence>
<evidence type="ECO:0000256" key="2">
    <source>
        <dbReference type="ARBA" id="ARBA00022670"/>
    </source>
</evidence>
<evidence type="ECO:0000256" key="7">
    <source>
        <dbReference type="ARBA" id="ARBA00023049"/>
    </source>
</evidence>
<evidence type="ECO:0000256" key="4">
    <source>
        <dbReference type="ARBA" id="ARBA00022729"/>
    </source>
</evidence>
<evidence type="ECO:0000256" key="1">
    <source>
        <dbReference type="ARBA" id="ARBA00008721"/>
    </source>
</evidence>
<feature type="domain" description="Peptidase M43 pregnancy-associated plasma-A" evidence="11">
    <location>
        <begin position="231"/>
        <end position="344"/>
    </location>
</feature>
<dbReference type="RefSeq" id="XP_017997811.1">
    <property type="nucleotide sequence ID" value="XM_018143172.1"/>
</dbReference>
<dbReference type="GO" id="GO:0046872">
    <property type="term" value="F:metal ion binding"/>
    <property type="evidence" value="ECO:0007669"/>
    <property type="project" value="UniProtKB-KW"/>
</dbReference>
<keyword evidence="4 10" id="KW-0732">Signal</keyword>
<evidence type="ECO:0000256" key="8">
    <source>
        <dbReference type="ARBA" id="ARBA00023157"/>
    </source>
</evidence>
<dbReference type="SUPFAM" id="SSF55486">
    <property type="entry name" value="Metalloproteases ('zincins'), catalytic domain"/>
    <property type="match status" value="1"/>
</dbReference>
<evidence type="ECO:0000313" key="12">
    <source>
        <dbReference type="EMBL" id="KPI37848.1"/>
    </source>
</evidence>
<dbReference type="Pfam" id="PF05572">
    <property type="entry name" value="Peptidase_M43"/>
    <property type="match status" value="1"/>
</dbReference>
<proteinExistence type="inferred from homology"/>
<dbReference type="GO" id="GO:0006508">
    <property type="term" value="P:proteolysis"/>
    <property type="evidence" value="ECO:0007669"/>
    <property type="project" value="UniProtKB-KW"/>
</dbReference>
<keyword evidence="2 12" id="KW-0645">Protease</keyword>
<keyword evidence="8" id="KW-1015">Disulfide bond</keyword>
<dbReference type="GeneID" id="28735052"/>
<keyword evidence="3" id="KW-0479">Metal-binding</keyword>